<gene>
    <name evidence="4" type="ORF">FC96_GL002276</name>
</gene>
<comment type="caution">
    <text evidence="4">The sequence shown here is derived from an EMBL/GenBank/DDBJ whole genome shotgun (WGS) entry which is preliminary data.</text>
</comment>
<dbReference type="OrthoDB" id="9805856at2"/>
<keyword evidence="1" id="KW-0238">DNA-binding</keyword>
<evidence type="ECO:0000256" key="2">
    <source>
        <dbReference type="SAM" id="Phobius"/>
    </source>
</evidence>
<dbReference type="Pfam" id="PF01381">
    <property type="entry name" value="HTH_3"/>
    <property type="match status" value="1"/>
</dbReference>
<dbReference type="RefSeq" id="WP_054661177.1">
    <property type="nucleotide sequence ID" value="NZ_AZCX01000006.1"/>
</dbReference>
<dbReference type="STRING" id="1302272.FC96_GL002276"/>
<dbReference type="EMBL" id="AZCX01000006">
    <property type="protein sequence ID" value="KRK47788.1"/>
    <property type="molecule type" value="Genomic_DNA"/>
</dbReference>
<evidence type="ECO:0000313" key="4">
    <source>
        <dbReference type="EMBL" id="KRK47788.1"/>
    </source>
</evidence>
<dbReference type="CDD" id="cd00093">
    <property type="entry name" value="HTH_XRE"/>
    <property type="match status" value="1"/>
</dbReference>
<dbReference type="SUPFAM" id="SSF47413">
    <property type="entry name" value="lambda repressor-like DNA-binding domains"/>
    <property type="match status" value="1"/>
</dbReference>
<accession>A0A0R1HMP7</accession>
<keyword evidence="5" id="KW-1185">Reference proteome</keyword>
<keyword evidence="2" id="KW-1133">Transmembrane helix</keyword>
<feature type="domain" description="HTH cro/C1-type" evidence="3">
    <location>
        <begin position="10"/>
        <end position="64"/>
    </location>
</feature>
<reference evidence="4 5" key="1">
    <citation type="journal article" date="2015" name="Genome Announc.">
        <title>Expanding the biotechnology potential of lactobacilli through comparative genomics of 213 strains and associated genera.</title>
        <authorList>
            <person name="Sun Z."/>
            <person name="Harris H.M."/>
            <person name="McCann A."/>
            <person name="Guo C."/>
            <person name="Argimon S."/>
            <person name="Zhang W."/>
            <person name="Yang X."/>
            <person name="Jeffery I.B."/>
            <person name="Cooney J.C."/>
            <person name="Kagawa T.F."/>
            <person name="Liu W."/>
            <person name="Song Y."/>
            <person name="Salvetti E."/>
            <person name="Wrobel A."/>
            <person name="Rasinkangas P."/>
            <person name="Parkhill J."/>
            <person name="Rea M.C."/>
            <person name="O'Sullivan O."/>
            <person name="Ritari J."/>
            <person name="Douillard F.P."/>
            <person name="Paul Ross R."/>
            <person name="Yang R."/>
            <person name="Briner A.E."/>
            <person name="Felis G.E."/>
            <person name="de Vos W.M."/>
            <person name="Barrangou R."/>
            <person name="Klaenhammer T.R."/>
            <person name="Caufield P.W."/>
            <person name="Cui Y."/>
            <person name="Zhang H."/>
            <person name="O'Toole P.W."/>
        </authorList>
    </citation>
    <scope>NUCLEOTIDE SEQUENCE [LARGE SCALE GENOMIC DNA]</scope>
    <source>
        <strain evidence="4 5">JCM 15530</strain>
    </source>
</reference>
<feature type="transmembrane region" description="Helical" evidence="2">
    <location>
        <begin position="117"/>
        <end position="136"/>
    </location>
</feature>
<dbReference type="InterPro" id="IPR001387">
    <property type="entry name" value="Cro/C1-type_HTH"/>
</dbReference>
<protein>
    <submittedName>
        <fullName evidence="4">Transcriptional regulator</fullName>
    </submittedName>
</protein>
<dbReference type="Proteomes" id="UP000050911">
    <property type="component" value="Unassembled WGS sequence"/>
</dbReference>
<dbReference type="PROSITE" id="PS50943">
    <property type="entry name" value="HTH_CROC1"/>
    <property type="match status" value="1"/>
</dbReference>
<dbReference type="Gene3D" id="1.10.260.40">
    <property type="entry name" value="lambda repressor-like DNA-binding domains"/>
    <property type="match status" value="1"/>
</dbReference>
<organism evidence="4 5">
    <name type="scientific">Secundilactobacillus kimchicus JCM 15530</name>
    <dbReference type="NCBI Taxonomy" id="1302272"/>
    <lineage>
        <taxon>Bacteria</taxon>
        <taxon>Bacillati</taxon>
        <taxon>Bacillota</taxon>
        <taxon>Bacilli</taxon>
        <taxon>Lactobacillales</taxon>
        <taxon>Lactobacillaceae</taxon>
        <taxon>Secundilactobacillus</taxon>
    </lineage>
</organism>
<evidence type="ECO:0000259" key="3">
    <source>
        <dbReference type="PROSITE" id="PS50943"/>
    </source>
</evidence>
<sequence>MKNNLFPANLSRIRKERNLSQEALAQQLSISRQSISKWETGDSEPDMSNLQQLAKILDVGLDELVLGIVPKTTHPFSDTIAKFTTPDESDKDWHENHRWRQWQYSQVNNGWEWLARYYWVLFGLVGMVAWFLFRFFGKTM</sequence>
<dbReference type="PANTHER" id="PTHR46558:SF13">
    <property type="entry name" value="HTH-TYPE TRANSCRIPTIONAL REGULATOR IMMR"/>
    <property type="match status" value="1"/>
</dbReference>
<keyword evidence="2" id="KW-0812">Transmembrane</keyword>
<dbReference type="InterPro" id="IPR010982">
    <property type="entry name" value="Lambda_DNA-bd_dom_sf"/>
</dbReference>
<name>A0A0R1HMP7_9LACO</name>
<dbReference type="PANTHER" id="PTHR46558">
    <property type="entry name" value="TRACRIPTIONAL REGULATORY PROTEIN-RELATED-RELATED"/>
    <property type="match status" value="1"/>
</dbReference>
<keyword evidence="2" id="KW-0472">Membrane</keyword>
<dbReference type="PATRIC" id="fig|1302272.5.peg.2323"/>
<dbReference type="GO" id="GO:0003677">
    <property type="term" value="F:DNA binding"/>
    <property type="evidence" value="ECO:0007669"/>
    <property type="project" value="UniProtKB-KW"/>
</dbReference>
<evidence type="ECO:0000256" key="1">
    <source>
        <dbReference type="ARBA" id="ARBA00023125"/>
    </source>
</evidence>
<dbReference type="SMART" id="SM00530">
    <property type="entry name" value="HTH_XRE"/>
    <property type="match status" value="1"/>
</dbReference>
<proteinExistence type="predicted"/>
<evidence type="ECO:0000313" key="5">
    <source>
        <dbReference type="Proteomes" id="UP000050911"/>
    </source>
</evidence>
<dbReference type="AlphaFoldDB" id="A0A0R1HMP7"/>